<dbReference type="CDD" id="cd06579">
    <property type="entry name" value="TM_PBP1_transp_AraH_like"/>
    <property type="match status" value="1"/>
</dbReference>
<dbReference type="HOGENOM" id="CLU_028880_2_2_0"/>
<dbReference type="STRING" id="1499967.U27_02556"/>
<feature type="transmembrane region" description="Helical" evidence="6">
    <location>
        <begin position="303"/>
        <end position="328"/>
    </location>
</feature>
<keyword evidence="2" id="KW-1003">Cell membrane</keyword>
<dbReference type="GO" id="GO:0005886">
    <property type="term" value="C:plasma membrane"/>
    <property type="evidence" value="ECO:0007669"/>
    <property type="project" value="UniProtKB-SubCell"/>
</dbReference>
<organism evidence="7">
    <name type="scientific">Vecturithrix granuli</name>
    <dbReference type="NCBI Taxonomy" id="1499967"/>
    <lineage>
        <taxon>Bacteria</taxon>
        <taxon>Candidatus Moduliflexota</taxon>
        <taxon>Candidatus Vecturitrichia</taxon>
        <taxon>Candidatus Vecturitrichales</taxon>
        <taxon>Candidatus Vecturitrichaceae</taxon>
        <taxon>Candidatus Vecturithrix</taxon>
    </lineage>
</organism>
<accession>A0A081CAX2</accession>
<name>A0A081CAX2_VECG1</name>
<feature type="transmembrane region" description="Helical" evidence="6">
    <location>
        <begin position="143"/>
        <end position="169"/>
    </location>
</feature>
<reference evidence="7" key="1">
    <citation type="journal article" date="2015" name="PeerJ">
        <title>First genomic representation of candidate bacterial phylum KSB3 points to enhanced environmental sensing as a trigger of wastewater bulking.</title>
        <authorList>
            <person name="Sekiguchi Y."/>
            <person name="Ohashi A."/>
            <person name="Parks D.H."/>
            <person name="Yamauchi T."/>
            <person name="Tyson G.W."/>
            <person name="Hugenholtz P."/>
        </authorList>
    </citation>
    <scope>NUCLEOTIDE SEQUENCE [LARGE SCALE GENOMIC DNA]</scope>
</reference>
<dbReference type="AlphaFoldDB" id="A0A081CAX2"/>
<evidence type="ECO:0000256" key="2">
    <source>
        <dbReference type="ARBA" id="ARBA00022475"/>
    </source>
</evidence>
<feature type="transmembrane region" description="Helical" evidence="6">
    <location>
        <begin position="231"/>
        <end position="251"/>
    </location>
</feature>
<evidence type="ECO:0000256" key="5">
    <source>
        <dbReference type="ARBA" id="ARBA00023136"/>
    </source>
</evidence>
<feature type="transmembrane region" description="Helical" evidence="6">
    <location>
        <begin position="181"/>
        <end position="202"/>
    </location>
</feature>
<dbReference type="GO" id="GO:0022857">
    <property type="term" value="F:transmembrane transporter activity"/>
    <property type="evidence" value="ECO:0007669"/>
    <property type="project" value="InterPro"/>
</dbReference>
<feature type="transmembrane region" description="Helical" evidence="6">
    <location>
        <begin position="20"/>
        <end position="39"/>
    </location>
</feature>
<evidence type="ECO:0000256" key="1">
    <source>
        <dbReference type="ARBA" id="ARBA00004651"/>
    </source>
</evidence>
<feature type="transmembrane region" description="Helical" evidence="6">
    <location>
        <begin position="263"/>
        <end position="283"/>
    </location>
</feature>
<keyword evidence="8" id="KW-1185">Reference proteome</keyword>
<evidence type="ECO:0000256" key="6">
    <source>
        <dbReference type="SAM" id="Phobius"/>
    </source>
</evidence>
<feature type="transmembrane region" description="Helical" evidence="6">
    <location>
        <begin position="113"/>
        <end position="137"/>
    </location>
</feature>
<keyword evidence="4 6" id="KW-1133">Transmembrane helix</keyword>
<dbReference type="PANTHER" id="PTHR32196">
    <property type="entry name" value="ABC TRANSPORTER PERMEASE PROTEIN YPHD-RELATED-RELATED"/>
    <property type="match status" value="1"/>
</dbReference>
<gene>
    <name evidence="7" type="ORF">U27_02556</name>
</gene>
<evidence type="ECO:0000256" key="3">
    <source>
        <dbReference type="ARBA" id="ARBA00022692"/>
    </source>
</evidence>
<keyword evidence="5 6" id="KW-0472">Membrane</keyword>
<keyword evidence="3 6" id="KW-0812">Transmembrane</keyword>
<dbReference type="Proteomes" id="UP000030661">
    <property type="component" value="Unassembled WGS sequence"/>
</dbReference>
<dbReference type="Pfam" id="PF02653">
    <property type="entry name" value="BPD_transp_2"/>
    <property type="match status" value="1"/>
</dbReference>
<protein>
    <submittedName>
        <fullName evidence="7">Monosaccharide-transporting ATPase</fullName>
    </submittedName>
</protein>
<dbReference type="eggNOG" id="COG1172">
    <property type="taxonomic scope" value="Bacteria"/>
</dbReference>
<dbReference type="InterPro" id="IPR001851">
    <property type="entry name" value="ABC_transp_permease"/>
</dbReference>
<feature type="transmembrane region" description="Helical" evidence="6">
    <location>
        <begin position="74"/>
        <end position="92"/>
    </location>
</feature>
<feature type="transmembrane region" description="Helical" evidence="6">
    <location>
        <begin position="51"/>
        <end position="68"/>
    </location>
</feature>
<evidence type="ECO:0000313" key="7">
    <source>
        <dbReference type="EMBL" id="GAK61727.1"/>
    </source>
</evidence>
<sequence length="339" mass="34949">MLLKEGNTGFQLSKPAEAGIMFWILIVGVIFSLASPRFLTLTNLVNIITQSSVIGILAVGMTVVIISGGGGIDLSVGSILGISSVTMAMLIIPEEFYRETAAMLKIPNEPLTIIKAIGGAMLAGTLCGLVNGLLIALVGLPPFIATLAMMSIARGIAASISAGIPTYGLPTAIIFLGQGKICGIPLPILIVAFLAILGYFVLSRTTFGVSLYAVGGNRETARLSGMNVTRLLILVYVLNGLLAGVAAIVLAGRGNQAHPDAGLGYELYAIGAVVIGGTSLMGGKGGLIGSLLGAIFMAEVQNGINILDIPVAFMKPTLGVMIILAVILDQWQKSKRSGE</sequence>
<comment type="subcellular location">
    <subcellularLocation>
        <location evidence="1">Cell membrane</location>
        <topology evidence="1">Multi-pass membrane protein</topology>
    </subcellularLocation>
</comment>
<evidence type="ECO:0000313" key="8">
    <source>
        <dbReference type="Proteomes" id="UP000030661"/>
    </source>
</evidence>
<evidence type="ECO:0000256" key="4">
    <source>
        <dbReference type="ARBA" id="ARBA00022989"/>
    </source>
</evidence>
<dbReference type="EMBL" id="DF820482">
    <property type="protein sequence ID" value="GAK61727.1"/>
    <property type="molecule type" value="Genomic_DNA"/>
</dbReference>
<dbReference type="PANTHER" id="PTHR32196:SF72">
    <property type="entry name" value="RIBOSE IMPORT PERMEASE PROTEIN RBSC"/>
    <property type="match status" value="1"/>
</dbReference>
<proteinExistence type="predicted"/>